<dbReference type="FunFam" id="3.40.50.980:FF:000001">
    <property type="entry name" value="Non-ribosomal peptide synthetase"/>
    <property type="match status" value="1"/>
</dbReference>
<protein>
    <submittedName>
        <fullName evidence="3">Amino acid adenylation domain-containing protein</fullName>
    </submittedName>
</protein>
<feature type="domain" description="Condensation" evidence="2">
    <location>
        <begin position="10"/>
        <end position="95"/>
    </location>
</feature>
<dbReference type="Proteomes" id="UP000585836">
    <property type="component" value="Unassembled WGS sequence"/>
</dbReference>
<evidence type="ECO:0000313" key="4">
    <source>
        <dbReference type="Proteomes" id="UP000585836"/>
    </source>
</evidence>
<evidence type="ECO:0000313" key="3">
    <source>
        <dbReference type="EMBL" id="MBB5932978.1"/>
    </source>
</evidence>
<sequence length="463" mass="50199">LPHLTLGNINTTYEPTSTRTSRFDLLFNIVEPPDNENGYTGYQGMVEYATDLFDKETIEQLITRFKTVLRTVVATPDTPLRTLDVLLPHERHQLLETWNDTAMAATTTVSQVIEEQIRRTPDATALVFGEVELTYRQLDARADAIAGALAAAGVRPDSVVAVALPRSPELVATLLGVLKAGGVYLPIDPAYPADRLEFMLADSAPVVVVTDRTTIEYVAGTGVRCLLVEEITTARADPRPALRPEHLAYLIYTSGSTGVPKGVAMTSGALANLLSWHIDATDSGMGTRVAQFTALGFDVSVQEILSSLATGKSLIIPDDETRADPRAFAAWLRQQRISELFAPTPVLKAVCAAALEDGFDLPDLREVCQAGEALTLDAGLKEFFRDSRTRLRNNYGPAETHVVTSHSLHHRDADWPTVVPIGTPIANTRMHVLDSGLRLVPVGVVGELYVSGVQLARGYFGSS</sequence>
<dbReference type="GO" id="GO:0044550">
    <property type="term" value="P:secondary metabolite biosynthetic process"/>
    <property type="evidence" value="ECO:0007669"/>
    <property type="project" value="TreeGrafter"/>
</dbReference>
<proteinExistence type="predicted"/>
<dbReference type="InterPro" id="IPR000873">
    <property type="entry name" value="AMP-dep_synth/lig_dom"/>
</dbReference>
<dbReference type="Gene3D" id="2.30.38.10">
    <property type="entry name" value="Luciferase, Domain 3"/>
    <property type="match status" value="1"/>
</dbReference>
<dbReference type="Pfam" id="PF00501">
    <property type="entry name" value="AMP-binding"/>
    <property type="match status" value="1"/>
</dbReference>
<dbReference type="PROSITE" id="PS00455">
    <property type="entry name" value="AMP_BINDING"/>
    <property type="match status" value="1"/>
</dbReference>
<dbReference type="SUPFAM" id="SSF52777">
    <property type="entry name" value="CoA-dependent acyltransferases"/>
    <property type="match status" value="1"/>
</dbReference>
<reference evidence="3 4" key="1">
    <citation type="submission" date="2020-08" db="EMBL/GenBank/DDBJ databases">
        <title>Genomic Encyclopedia of Type Strains, Phase III (KMG-III): the genomes of soil and plant-associated and newly described type strains.</title>
        <authorList>
            <person name="Whitman W."/>
        </authorList>
    </citation>
    <scope>NUCLEOTIDE SEQUENCE [LARGE SCALE GENOMIC DNA]</scope>
    <source>
        <strain evidence="3 4">CECT 3313</strain>
    </source>
</reference>
<dbReference type="SUPFAM" id="SSF56801">
    <property type="entry name" value="Acetyl-CoA synthetase-like"/>
    <property type="match status" value="1"/>
</dbReference>
<dbReference type="PANTHER" id="PTHR45527">
    <property type="entry name" value="NONRIBOSOMAL PEPTIDE SYNTHETASE"/>
    <property type="match status" value="1"/>
</dbReference>
<dbReference type="AlphaFoldDB" id="A0A7W9Q3J4"/>
<dbReference type="Pfam" id="PF00668">
    <property type="entry name" value="Condensation"/>
    <property type="match status" value="1"/>
</dbReference>
<accession>A0A7W9Q3J4</accession>
<feature type="non-terminal residue" evidence="3">
    <location>
        <position position="1"/>
    </location>
</feature>
<evidence type="ECO:0000259" key="2">
    <source>
        <dbReference type="Pfam" id="PF00668"/>
    </source>
</evidence>
<dbReference type="GO" id="GO:0043041">
    <property type="term" value="P:amino acid activation for nonribosomal peptide biosynthetic process"/>
    <property type="evidence" value="ECO:0007669"/>
    <property type="project" value="TreeGrafter"/>
</dbReference>
<dbReference type="GO" id="GO:0031177">
    <property type="term" value="F:phosphopantetheine binding"/>
    <property type="evidence" value="ECO:0007669"/>
    <property type="project" value="TreeGrafter"/>
</dbReference>
<feature type="non-terminal residue" evidence="3">
    <location>
        <position position="463"/>
    </location>
</feature>
<dbReference type="Gene3D" id="3.40.50.980">
    <property type="match status" value="2"/>
</dbReference>
<gene>
    <name evidence="3" type="ORF">FHS34_008502</name>
</gene>
<dbReference type="GO" id="GO:0003824">
    <property type="term" value="F:catalytic activity"/>
    <property type="evidence" value="ECO:0007669"/>
    <property type="project" value="InterPro"/>
</dbReference>
<dbReference type="InterPro" id="IPR001242">
    <property type="entry name" value="Condensation_dom"/>
</dbReference>
<name>A0A7W9Q3J4_9ACTN</name>
<organism evidence="3 4">
    <name type="scientific">Streptomyces echinatus</name>
    <dbReference type="NCBI Taxonomy" id="67293"/>
    <lineage>
        <taxon>Bacteria</taxon>
        <taxon>Bacillati</taxon>
        <taxon>Actinomycetota</taxon>
        <taxon>Actinomycetes</taxon>
        <taxon>Kitasatosporales</taxon>
        <taxon>Streptomycetaceae</taxon>
        <taxon>Streptomyces</taxon>
    </lineage>
</organism>
<evidence type="ECO:0000259" key="1">
    <source>
        <dbReference type="Pfam" id="PF00501"/>
    </source>
</evidence>
<dbReference type="EMBL" id="JACHJK010000053">
    <property type="protein sequence ID" value="MBB5932978.1"/>
    <property type="molecule type" value="Genomic_DNA"/>
</dbReference>
<keyword evidence="4" id="KW-1185">Reference proteome</keyword>
<feature type="domain" description="AMP-dependent synthetase/ligase" evidence="1">
    <location>
        <begin position="114"/>
        <end position="460"/>
    </location>
</feature>
<dbReference type="PANTHER" id="PTHR45527:SF1">
    <property type="entry name" value="FATTY ACID SYNTHASE"/>
    <property type="match status" value="1"/>
</dbReference>
<dbReference type="InterPro" id="IPR020845">
    <property type="entry name" value="AMP-binding_CS"/>
</dbReference>
<dbReference type="RefSeq" id="WP_184976196.1">
    <property type="nucleotide sequence ID" value="NZ_JACHJK010000053.1"/>
</dbReference>
<dbReference type="Gene3D" id="3.30.559.30">
    <property type="entry name" value="Nonribosomal peptide synthetase, condensation domain"/>
    <property type="match status" value="1"/>
</dbReference>
<comment type="caution">
    <text evidence="3">The sequence shown here is derived from an EMBL/GenBank/DDBJ whole genome shotgun (WGS) entry which is preliminary data.</text>
</comment>
<dbReference type="GO" id="GO:0005737">
    <property type="term" value="C:cytoplasm"/>
    <property type="evidence" value="ECO:0007669"/>
    <property type="project" value="TreeGrafter"/>
</dbReference>